<dbReference type="Proteomes" id="UP001142175">
    <property type="component" value="Unassembled WGS sequence"/>
</dbReference>
<dbReference type="RefSeq" id="WP_258421680.1">
    <property type="nucleotide sequence ID" value="NZ_JANSUY010000001.1"/>
</dbReference>
<name>A0A9X2P3A7_9BACT</name>
<keyword evidence="5 7" id="KW-0175">Coiled coil</keyword>
<evidence type="ECO:0000313" key="9">
    <source>
        <dbReference type="EMBL" id="MCR9013786.1"/>
    </source>
</evidence>
<evidence type="ECO:0000256" key="8">
    <source>
        <dbReference type="SAM" id="MobiDB-lite"/>
    </source>
</evidence>
<organism evidence="9 10">
    <name type="scientific">Aquiflexum gelatinilyticum</name>
    <dbReference type="NCBI Taxonomy" id="2961943"/>
    <lineage>
        <taxon>Bacteria</taxon>
        <taxon>Pseudomonadati</taxon>
        <taxon>Bacteroidota</taxon>
        <taxon>Cytophagia</taxon>
        <taxon>Cytophagales</taxon>
        <taxon>Cyclobacteriaceae</taxon>
        <taxon>Aquiflexum</taxon>
    </lineage>
</organism>
<dbReference type="EMBL" id="JANSUY010000001">
    <property type="protein sequence ID" value="MCR9013786.1"/>
    <property type="molecule type" value="Genomic_DNA"/>
</dbReference>
<evidence type="ECO:0000256" key="2">
    <source>
        <dbReference type="ARBA" id="ARBA00009008"/>
    </source>
</evidence>
<dbReference type="InterPro" id="IPR007793">
    <property type="entry name" value="DivIVA_fam"/>
</dbReference>
<dbReference type="PANTHER" id="PTHR35794:SF2">
    <property type="entry name" value="CELL DIVISION PROTEIN DIVIVA"/>
    <property type="match status" value="1"/>
</dbReference>
<dbReference type="AlphaFoldDB" id="A0A9X2P3A7"/>
<reference evidence="9" key="1">
    <citation type="submission" date="2022-08" db="EMBL/GenBank/DDBJ databases">
        <authorList>
            <person name="Zhang D."/>
        </authorList>
    </citation>
    <scope>NUCLEOTIDE SEQUENCE</scope>
    <source>
        <strain evidence="9">XJ19-11</strain>
    </source>
</reference>
<protein>
    <submittedName>
        <fullName evidence="9">DivIVA domain-containing protein</fullName>
    </submittedName>
</protein>
<keyword evidence="10" id="KW-1185">Reference proteome</keyword>
<feature type="coiled-coil region" evidence="7">
    <location>
        <begin position="104"/>
        <end position="160"/>
    </location>
</feature>
<keyword evidence="6" id="KW-0131">Cell cycle</keyword>
<evidence type="ECO:0000256" key="3">
    <source>
        <dbReference type="ARBA" id="ARBA00022490"/>
    </source>
</evidence>
<dbReference type="NCBIfam" id="TIGR03544">
    <property type="entry name" value="DivI1A_domain"/>
    <property type="match status" value="1"/>
</dbReference>
<dbReference type="Gene3D" id="6.10.250.660">
    <property type="match status" value="1"/>
</dbReference>
<dbReference type="InterPro" id="IPR019933">
    <property type="entry name" value="DivIVA_domain"/>
</dbReference>
<dbReference type="GO" id="GO:0005737">
    <property type="term" value="C:cytoplasm"/>
    <property type="evidence" value="ECO:0007669"/>
    <property type="project" value="UniProtKB-SubCell"/>
</dbReference>
<sequence>MNITSKEISQRSFEKNFRGYDKDEVTAFLGVLADQWDKLQGEKKDLERALETSQREAKKLKDVEESLFRTLKTAEDTGASIIEEASVAASEIMADAHHNADSMVNEAKRNSQNLIETAEAKAKQIMEELKENVKSLVESYEKLIKERELIIKNMKRLSEDLDDKITTSNESFKKVNVQVHAKIVDELSRAKAFTIANISTVQVDEAPMTKQVLPEEPKEIPHIPSEENVAETMEVETIETIQSATEQIETNGVGPKQESITDVEESKAEELEEMKEDEKSTEPKAKPDKGSSFFDQFD</sequence>
<evidence type="ECO:0000256" key="1">
    <source>
        <dbReference type="ARBA" id="ARBA00004496"/>
    </source>
</evidence>
<proteinExistence type="inferred from homology"/>
<dbReference type="PANTHER" id="PTHR35794">
    <property type="entry name" value="CELL DIVISION PROTEIN DIVIVA"/>
    <property type="match status" value="1"/>
</dbReference>
<keyword evidence="3" id="KW-0963">Cytoplasm</keyword>
<comment type="caution">
    <text evidence="9">The sequence shown here is derived from an EMBL/GenBank/DDBJ whole genome shotgun (WGS) entry which is preliminary data.</text>
</comment>
<evidence type="ECO:0000313" key="10">
    <source>
        <dbReference type="Proteomes" id="UP001142175"/>
    </source>
</evidence>
<evidence type="ECO:0000256" key="7">
    <source>
        <dbReference type="SAM" id="Coils"/>
    </source>
</evidence>
<evidence type="ECO:0000256" key="5">
    <source>
        <dbReference type="ARBA" id="ARBA00023054"/>
    </source>
</evidence>
<keyword evidence="4" id="KW-0132">Cell division</keyword>
<comment type="subcellular location">
    <subcellularLocation>
        <location evidence="1">Cytoplasm</location>
    </subcellularLocation>
</comment>
<gene>
    <name evidence="9" type="ORF">NU887_02000</name>
</gene>
<feature type="compositionally biased region" description="Basic and acidic residues" evidence="8">
    <location>
        <begin position="276"/>
        <end position="289"/>
    </location>
</feature>
<evidence type="ECO:0000256" key="4">
    <source>
        <dbReference type="ARBA" id="ARBA00022618"/>
    </source>
</evidence>
<feature type="coiled-coil region" evidence="7">
    <location>
        <begin position="36"/>
        <end position="66"/>
    </location>
</feature>
<feature type="region of interest" description="Disordered" evidence="8">
    <location>
        <begin position="243"/>
        <end position="298"/>
    </location>
</feature>
<evidence type="ECO:0000256" key="6">
    <source>
        <dbReference type="ARBA" id="ARBA00023306"/>
    </source>
</evidence>
<comment type="similarity">
    <text evidence="2">Belongs to the DivIVA family.</text>
</comment>
<dbReference type="GO" id="GO:0051301">
    <property type="term" value="P:cell division"/>
    <property type="evidence" value="ECO:0007669"/>
    <property type="project" value="UniProtKB-KW"/>
</dbReference>
<accession>A0A9X2P3A7</accession>
<dbReference type="Pfam" id="PF05103">
    <property type="entry name" value="DivIVA"/>
    <property type="match status" value="1"/>
</dbReference>